<keyword evidence="3" id="KW-1133">Transmembrane helix</keyword>
<dbReference type="PROSITE" id="PS51482">
    <property type="entry name" value="DEGV"/>
    <property type="match status" value="1"/>
</dbReference>
<evidence type="ECO:0000313" key="5">
    <source>
        <dbReference type="Proteomes" id="UP001258181"/>
    </source>
</evidence>
<dbReference type="Proteomes" id="UP001258181">
    <property type="component" value="Unassembled WGS sequence"/>
</dbReference>
<name>A0ABU1TXP7_9BACL</name>
<dbReference type="EMBL" id="JAVDWA010000001">
    <property type="protein sequence ID" value="MDR7071981.1"/>
    <property type="molecule type" value="Genomic_DNA"/>
</dbReference>
<dbReference type="PANTHER" id="PTHR33434">
    <property type="entry name" value="DEGV DOMAIN-CONTAINING PROTEIN DR_1986-RELATED"/>
    <property type="match status" value="1"/>
</dbReference>
<protein>
    <submittedName>
        <fullName evidence="4">DegV family protein with EDD domain</fullName>
    </submittedName>
</protein>
<proteinExistence type="predicted"/>
<organism evidence="4 5">
    <name type="scientific">Fictibacillus barbaricus</name>
    <dbReference type="NCBI Taxonomy" id="182136"/>
    <lineage>
        <taxon>Bacteria</taxon>
        <taxon>Bacillati</taxon>
        <taxon>Bacillota</taxon>
        <taxon>Bacilli</taxon>
        <taxon>Bacillales</taxon>
        <taxon>Fictibacillaceae</taxon>
        <taxon>Fictibacillus</taxon>
    </lineage>
</organism>
<evidence type="ECO:0000256" key="2">
    <source>
        <dbReference type="ARBA" id="ARBA00023121"/>
    </source>
</evidence>
<dbReference type="Pfam" id="PF02645">
    <property type="entry name" value="DegV"/>
    <property type="match status" value="1"/>
</dbReference>
<keyword evidence="3" id="KW-0812">Transmembrane</keyword>
<reference evidence="4 5" key="1">
    <citation type="submission" date="2023-07" db="EMBL/GenBank/DDBJ databases">
        <title>Sorghum-associated microbial communities from plants grown in Nebraska, USA.</title>
        <authorList>
            <person name="Schachtman D."/>
        </authorList>
    </citation>
    <scope>NUCLEOTIDE SEQUENCE [LARGE SCALE GENOMIC DNA]</scope>
    <source>
        <strain evidence="4 5">BE211</strain>
    </source>
</reference>
<keyword evidence="5" id="KW-1185">Reference proteome</keyword>
<dbReference type="RefSeq" id="WP_310257032.1">
    <property type="nucleotide sequence ID" value="NZ_JAVDWA010000001.1"/>
</dbReference>
<comment type="function">
    <text evidence="1">May bind long-chain fatty acids, such as palmitate, and may play a role in lipid transport or fatty acid metabolism.</text>
</comment>
<dbReference type="InterPro" id="IPR003797">
    <property type="entry name" value="DegV"/>
</dbReference>
<evidence type="ECO:0000256" key="1">
    <source>
        <dbReference type="ARBA" id="ARBA00003238"/>
    </source>
</evidence>
<keyword evidence="2" id="KW-0446">Lipid-binding</keyword>
<dbReference type="InterPro" id="IPR043168">
    <property type="entry name" value="DegV_C"/>
</dbReference>
<dbReference type="PANTHER" id="PTHR33434:SF3">
    <property type="entry name" value="DEGV DOMAIN-CONTAINING PROTEIN YITS"/>
    <property type="match status" value="1"/>
</dbReference>
<dbReference type="Gene3D" id="3.40.50.10170">
    <property type="match status" value="1"/>
</dbReference>
<gene>
    <name evidence="4" type="ORF">J2X07_000956</name>
</gene>
<dbReference type="InterPro" id="IPR050270">
    <property type="entry name" value="DegV_domain_contain"/>
</dbReference>
<accession>A0ABU1TXP7</accession>
<keyword evidence="3" id="KW-0472">Membrane</keyword>
<feature type="transmembrane region" description="Helical" evidence="3">
    <location>
        <begin position="258"/>
        <end position="281"/>
    </location>
</feature>
<comment type="caution">
    <text evidence="4">The sequence shown here is derived from an EMBL/GenBank/DDBJ whole genome shotgun (WGS) entry which is preliminary data.</text>
</comment>
<evidence type="ECO:0000313" key="4">
    <source>
        <dbReference type="EMBL" id="MDR7071981.1"/>
    </source>
</evidence>
<dbReference type="NCBIfam" id="TIGR00762">
    <property type="entry name" value="DegV"/>
    <property type="match status" value="1"/>
</dbReference>
<dbReference type="Gene3D" id="3.30.1180.10">
    <property type="match status" value="1"/>
</dbReference>
<evidence type="ECO:0000256" key="3">
    <source>
        <dbReference type="SAM" id="Phobius"/>
    </source>
</evidence>
<sequence>MIHIITDTGSDLPKQVMDDLDIIMLPLVVQVNDEEYFDRSTIEPKQLYTYMKEGAAPKTAQVPPSLIKETLESIAKKGESAIYITLSSGISGTYQTAVLMKNEVLEDYPDAKIEIFDSQAASLGYGLMVYEAAKQAKDGKTLDEIIHTLKHYVEHLELIFTVDDLEYLLRGGRISKTAAVMGTLLKIKPVLHMEDGKLFPLEKLRGKKKVLGRMVEIMKERIKTSDPISTIGISHADDVETAQALKELIIEETGNKNILITMIGCAIGAHAGPGTIALFFLNTPLKES</sequence>
<dbReference type="SUPFAM" id="SSF82549">
    <property type="entry name" value="DAK1/DegV-like"/>
    <property type="match status" value="1"/>
</dbReference>